<comment type="similarity">
    <text evidence="3">Belongs to the RRM NELF-E family.</text>
</comment>
<reference evidence="14" key="1">
    <citation type="journal article" date="2019" name="bioRxiv">
        <title>The Genome of the Zebra Mussel, Dreissena polymorpha: A Resource for Invasive Species Research.</title>
        <authorList>
            <person name="McCartney M.A."/>
            <person name="Auch B."/>
            <person name="Kono T."/>
            <person name="Mallez S."/>
            <person name="Zhang Y."/>
            <person name="Obille A."/>
            <person name="Becker A."/>
            <person name="Abrahante J.E."/>
            <person name="Garbe J."/>
            <person name="Badalamenti J.P."/>
            <person name="Herman A."/>
            <person name="Mangelson H."/>
            <person name="Liachko I."/>
            <person name="Sullivan S."/>
            <person name="Sone E.D."/>
            <person name="Koren S."/>
            <person name="Silverstein K.A.T."/>
            <person name="Beckman K.B."/>
            <person name="Gohl D.M."/>
        </authorList>
    </citation>
    <scope>NUCLEOTIDE SEQUENCE</scope>
    <source>
        <strain evidence="14">Duluth1</strain>
        <tissue evidence="14">Whole animal</tissue>
    </source>
</reference>
<feature type="region of interest" description="Disordered" evidence="12">
    <location>
        <begin position="32"/>
        <end position="173"/>
    </location>
</feature>
<feature type="compositionally biased region" description="Basic and acidic residues" evidence="12">
    <location>
        <begin position="113"/>
        <end position="123"/>
    </location>
</feature>
<evidence type="ECO:0000256" key="7">
    <source>
        <dbReference type="ARBA" id="ARBA00022884"/>
    </source>
</evidence>
<dbReference type="Proteomes" id="UP000828390">
    <property type="component" value="Unassembled WGS sequence"/>
</dbReference>
<comment type="caution">
    <text evidence="14">The sequence shown here is derived from an EMBL/GenBank/DDBJ whole genome shotgun (WGS) entry which is preliminary data.</text>
</comment>
<dbReference type="AlphaFoldDB" id="A0A9D4F3T4"/>
<dbReference type="GO" id="GO:0003723">
    <property type="term" value="F:RNA binding"/>
    <property type="evidence" value="ECO:0007669"/>
    <property type="project" value="UniProtKB-UniRule"/>
</dbReference>
<keyword evidence="9" id="KW-0804">Transcription</keyword>
<feature type="compositionally biased region" description="Basic and acidic residues" evidence="12">
    <location>
        <begin position="74"/>
        <end position="98"/>
    </location>
</feature>
<accession>A0A9D4F3T4</accession>
<dbReference type="GO" id="GO:0032021">
    <property type="term" value="C:NELF complex"/>
    <property type="evidence" value="ECO:0007669"/>
    <property type="project" value="InterPro"/>
</dbReference>
<evidence type="ECO:0000259" key="13">
    <source>
        <dbReference type="PROSITE" id="PS50102"/>
    </source>
</evidence>
<evidence type="ECO:0000256" key="3">
    <source>
        <dbReference type="ARBA" id="ARBA00006120"/>
    </source>
</evidence>
<evidence type="ECO:0000313" key="15">
    <source>
        <dbReference type="Proteomes" id="UP000828390"/>
    </source>
</evidence>
<evidence type="ECO:0000256" key="12">
    <source>
        <dbReference type="SAM" id="MobiDB-lite"/>
    </source>
</evidence>
<dbReference type="GO" id="GO:0034244">
    <property type="term" value="P:negative regulation of transcription elongation by RNA polymerase II"/>
    <property type="evidence" value="ECO:0007669"/>
    <property type="project" value="TreeGrafter"/>
</dbReference>
<organism evidence="14 15">
    <name type="scientific">Dreissena polymorpha</name>
    <name type="common">Zebra mussel</name>
    <name type="synonym">Mytilus polymorpha</name>
    <dbReference type="NCBI Taxonomy" id="45954"/>
    <lineage>
        <taxon>Eukaryota</taxon>
        <taxon>Metazoa</taxon>
        <taxon>Spiralia</taxon>
        <taxon>Lophotrochozoa</taxon>
        <taxon>Mollusca</taxon>
        <taxon>Bivalvia</taxon>
        <taxon>Autobranchia</taxon>
        <taxon>Heteroconchia</taxon>
        <taxon>Euheterodonta</taxon>
        <taxon>Imparidentia</taxon>
        <taxon>Neoheterodontei</taxon>
        <taxon>Myida</taxon>
        <taxon>Dreissenoidea</taxon>
        <taxon>Dreissenidae</taxon>
        <taxon>Dreissena</taxon>
    </lineage>
</organism>
<reference evidence="14" key="2">
    <citation type="submission" date="2020-11" db="EMBL/GenBank/DDBJ databases">
        <authorList>
            <person name="McCartney M.A."/>
            <person name="Auch B."/>
            <person name="Kono T."/>
            <person name="Mallez S."/>
            <person name="Becker A."/>
            <person name="Gohl D.M."/>
            <person name="Silverstein K.A.T."/>
            <person name="Koren S."/>
            <person name="Bechman K.B."/>
            <person name="Herman A."/>
            <person name="Abrahante J.E."/>
            <person name="Garbe J."/>
        </authorList>
    </citation>
    <scope>NUCLEOTIDE SEQUENCE</scope>
    <source>
        <strain evidence="14">Duluth1</strain>
        <tissue evidence="14">Whole animal</tissue>
    </source>
</reference>
<feature type="compositionally biased region" description="Basic and acidic residues" evidence="12">
    <location>
        <begin position="37"/>
        <end position="64"/>
    </location>
</feature>
<keyword evidence="6" id="KW-0678">Repressor</keyword>
<keyword evidence="15" id="KW-1185">Reference proteome</keyword>
<feature type="domain" description="RRM" evidence="13">
    <location>
        <begin position="173"/>
        <end position="243"/>
    </location>
</feature>
<evidence type="ECO:0000256" key="10">
    <source>
        <dbReference type="ARBA" id="ARBA00023242"/>
    </source>
</evidence>
<dbReference type="EMBL" id="JAIWYP010000007">
    <property type="protein sequence ID" value="KAH3791277.1"/>
    <property type="molecule type" value="Genomic_DNA"/>
</dbReference>
<keyword evidence="10" id="KW-0539">Nucleus</keyword>
<proteinExistence type="inferred from homology"/>
<feature type="region of interest" description="Disordered" evidence="12">
    <location>
        <begin position="246"/>
        <end position="266"/>
    </location>
</feature>
<dbReference type="Gene3D" id="3.30.70.330">
    <property type="match status" value="1"/>
</dbReference>
<dbReference type="PROSITE" id="PS50102">
    <property type="entry name" value="RRM"/>
    <property type="match status" value="1"/>
</dbReference>
<evidence type="ECO:0000256" key="2">
    <source>
        <dbReference type="ARBA" id="ARBA00004286"/>
    </source>
</evidence>
<gene>
    <name evidence="14" type="ORF">DPMN_144760</name>
</gene>
<protein>
    <recommendedName>
        <fullName evidence="4">Negative elongation factor E</fullName>
    </recommendedName>
</protein>
<evidence type="ECO:0000256" key="11">
    <source>
        <dbReference type="PROSITE-ProRule" id="PRU00176"/>
    </source>
</evidence>
<evidence type="ECO:0000256" key="8">
    <source>
        <dbReference type="ARBA" id="ARBA00023015"/>
    </source>
</evidence>
<evidence type="ECO:0000256" key="1">
    <source>
        <dbReference type="ARBA" id="ARBA00004123"/>
    </source>
</evidence>
<keyword evidence="5" id="KW-0158">Chromosome</keyword>
<dbReference type="InterPro" id="IPR012677">
    <property type="entry name" value="Nucleotide-bd_a/b_plait_sf"/>
</dbReference>
<dbReference type="PANTHER" id="PTHR17250:SF0">
    <property type="entry name" value="NEGATIVE ELONGATION FACTOR E"/>
    <property type="match status" value="1"/>
</dbReference>
<dbReference type="OrthoDB" id="378874at2759"/>
<dbReference type="SMART" id="SM00360">
    <property type="entry name" value="RRM"/>
    <property type="match status" value="1"/>
</dbReference>
<evidence type="ECO:0000256" key="4">
    <source>
        <dbReference type="ARBA" id="ARBA00014464"/>
    </source>
</evidence>
<comment type="subcellular location">
    <subcellularLocation>
        <location evidence="2">Chromosome</location>
    </subcellularLocation>
    <subcellularLocation>
        <location evidence="1">Nucleus</location>
    </subcellularLocation>
</comment>
<evidence type="ECO:0000313" key="14">
    <source>
        <dbReference type="EMBL" id="KAH3791277.1"/>
    </source>
</evidence>
<feature type="compositionally biased region" description="Polar residues" evidence="12">
    <location>
        <begin position="249"/>
        <end position="266"/>
    </location>
</feature>
<dbReference type="SUPFAM" id="SSF54928">
    <property type="entry name" value="RNA-binding domain, RBD"/>
    <property type="match status" value="1"/>
</dbReference>
<evidence type="ECO:0000256" key="9">
    <source>
        <dbReference type="ARBA" id="ARBA00023163"/>
    </source>
</evidence>
<keyword evidence="8" id="KW-0805">Transcription regulation</keyword>
<dbReference type="InterPro" id="IPR033102">
    <property type="entry name" value="NELFE"/>
</dbReference>
<dbReference type="PANTHER" id="PTHR17250">
    <property type="entry name" value="NEGATIVE ELONGATION FACTOR E"/>
    <property type="match status" value="1"/>
</dbReference>
<name>A0A9D4F3T4_DREPO</name>
<dbReference type="InterPro" id="IPR000504">
    <property type="entry name" value="RRM_dom"/>
</dbReference>
<dbReference type="GO" id="GO:0005694">
    <property type="term" value="C:chromosome"/>
    <property type="evidence" value="ECO:0007669"/>
    <property type="project" value="UniProtKB-SubCell"/>
</dbReference>
<dbReference type="Pfam" id="PF00076">
    <property type="entry name" value="RRM_1"/>
    <property type="match status" value="1"/>
</dbReference>
<evidence type="ECO:0000256" key="6">
    <source>
        <dbReference type="ARBA" id="ARBA00022491"/>
    </source>
</evidence>
<keyword evidence="7 11" id="KW-0694">RNA-binding</keyword>
<feature type="compositionally biased region" description="Basic and acidic residues" evidence="12">
    <location>
        <begin position="138"/>
        <end position="173"/>
    </location>
</feature>
<evidence type="ECO:0000256" key="5">
    <source>
        <dbReference type="ARBA" id="ARBA00022454"/>
    </source>
</evidence>
<dbReference type="InterPro" id="IPR035979">
    <property type="entry name" value="RBD_domain_sf"/>
</dbReference>
<sequence>MVIVNLSSALTEEEELLKLKYAKLRKKRKQLQALKTVKPEREPEKVKPVKRPSESAEDAKEQAKKLVMSGAIKLSDKKEKQGFKRSRNLEKKLQDPEKTPQPVVGFQPFAATHAEEEREERGPKPSLARGQKYTNFVRGEREHPGRPERADDHEEWTERRDRRPREPLPEKGHTVHVKGLGIGEEMLRKTFSNFGNIVNITMEKERNTGFITFESMDSADAAIQEGDGAVVEGVQLKVSMARRQPSFEVANTEQSTGSWSTIAASTSQKGTFKDKRDVVAYDEDNMFSE</sequence>